<dbReference type="EMBL" id="FO082049">
    <property type="protein sequence ID" value="CCE83814.1"/>
    <property type="molecule type" value="Genomic_DNA"/>
</dbReference>
<reference evidence="7" key="1">
    <citation type="submission" date="2011-10" db="EMBL/GenBank/DDBJ databases">
        <authorList>
            <person name="Genoscope - CEA"/>
        </authorList>
    </citation>
    <scope>NUCLEOTIDE SEQUENCE</scope>
</reference>
<evidence type="ECO:0000256" key="4">
    <source>
        <dbReference type="ARBA" id="ARBA00022927"/>
    </source>
</evidence>
<dbReference type="PANTHER" id="PTHR40787:SF3">
    <property type="entry name" value="PROTEIN TRANSPORT PROTEIN SEC39"/>
    <property type="match status" value="1"/>
</dbReference>
<evidence type="ECO:0000256" key="1">
    <source>
        <dbReference type="ARBA" id="ARBA00004240"/>
    </source>
</evidence>
<organism evidence="7 8">
    <name type="scientific">Pichia sorbitophila (strain ATCC MYA-4447 / BCRC 22081 / CBS 7064 / NBRC 10061 / NRRL Y-12695)</name>
    <name type="common">Hybrid yeast</name>
    <dbReference type="NCBI Taxonomy" id="559304"/>
    <lineage>
        <taxon>Eukaryota</taxon>
        <taxon>Fungi</taxon>
        <taxon>Dikarya</taxon>
        <taxon>Ascomycota</taxon>
        <taxon>Saccharomycotina</taxon>
        <taxon>Pichiomycetes</taxon>
        <taxon>Debaryomycetaceae</taxon>
        <taxon>Millerozyma</taxon>
    </lineage>
</organism>
<dbReference type="HOGENOM" id="CLU_014756_0_0_1"/>
<dbReference type="GO" id="GO:0005783">
    <property type="term" value="C:endoplasmic reticulum"/>
    <property type="evidence" value="ECO:0007669"/>
    <property type="project" value="UniProtKB-SubCell"/>
</dbReference>
<dbReference type="GO" id="GO:0006890">
    <property type="term" value="P:retrograde vesicle-mediated transport, Golgi to endoplasmic reticulum"/>
    <property type="evidence" value="ECO:0007669"/>
    <property type="project" value="InterPro"/>
</dbReference>
<feature type="domain" description="Sec39" evidence="5">
    <location>
        <begin position="316"/>
        <end position="777"/>
    </location>
</feature>
<keyword evidence="4" id="KW-0653">Protein transport</keyword>
<dbReference type="Proteomes" id="UP000005222">
    <property type="component" value="Chromosome K"/>
</dbReference>
<protein>
    <submittedName>
        <fullName evidence="7">Piso0_004403 protein</fullName>
    </submittedName>
</protein>
<keyword evidence="8" id="KW-1185">Reference proteome</keyword>
<dbReference type="Pfam" id="PF08314">
    <property type="entry name" value="Sec39"/>
    <property type="match status" value="1"/>
</dbReference>
<dbReference type="AlphaFoldDB" id="G8Y5D4"/>
<evidence type="ECO:0000256" key="2">
    <source>
        <dbReference type="ARBA" id="ARBA00022448"/>
    </source>
</evidence>
<gene>
    <name evidence="7" type="primary">Piso0_004403</name>
    <name evidence="6" type="ORF">GNLVRS01_PISO0K16114g</name>
    <name evidence="7" type="ORF">GNLVRS01_PISO0L16115g</name>
</gene>
<name>G8Y5D4_PICSO</name>
<evidence type="ECO:0000259" key="5">
    <source>
        <dbReference type="Pfam" id="PF08314"/>
    </source>
</evidence>
<evidence type="ECO:0000313" key="8">
    <source>
        <dbReference type="Proteomes" id="UP000005222"/>
    </source>
</evidence>
<dbReference type="Proteomes" id="UP000005222">
    <property type="component" value="Chromosome L"/>
</dbReference>
<dbReference type="OrthoDB" id="342024at2759"/>
<dbReference type="InterPro" id="IPR013244">
    <property type="entry name" value="Sec39_domain"/>
</dbReference>
<dbReference type="GO" id="GO:0015031">
    <property type="term" value="P:protein transport"/>
    <property type="evidence" value="ECO:0007669"/>
    <property type="project" value="UniProtKB-KW"/>
</dbReference>
<sequence length="839" mass="96817">MSQAEIIIDAKCYLSLVDLISNAEDKADDKLVDTLRRIFRFLSIKGDHAYINRTNILRAIISYLPILRYPIEKVALILKDFQTIETNREQSEFEDLEELYNFVWEYTENASVMPVEDTAILNSADTIASESKARSDKLSYSKKVSYFDDDEMYRFVKSYILVLASGYDHVDDLQPILELVSHNPDFQLWDSGVLVPFRKYAAYCHFYNLMPASFVTYIRAKVFEDQFMILCDPIVSGAVKDEALYRDWMSQIIIPFMIYKQNGTVLLAKLINDFSGHHKDPLEKLILWKSYLTSHIEFKHKLLKPSHDVHILNASASLCSCYFISLKYEVSDSFSFVKAYKLYDEIEIFANVLLDKLDLADTNDRADVLDLAYNKLNISKYPDFEAFFMSSENELQPLFKPVKDRVSFLLNIVKTCKTLFSINKLTLGKYLELKFSSQSYDTKETEIAKILLILDAKNWNVILDAAQIYANSFIIDKEDKKSQIDELTITYFLKCKLFDEISNIYFEKGMSVSSEKFFELVYSYLWTSIKGASNLNDNIGKLLEAKKCVKLLQQCIKTSTVSEENKREFTKVQHLLDAFSKLKHFKIVLVKGEPATPNSLISKYCQVSNGEKFDLMSENSPIGLIGLILEQNPKSYLAFEKLYKVLNDLLLFCEFQFSNHNFYFNKLKTLCIESALVDDNFKFAYESSTELLDYLIAKNSMHINDMWLTFFQVGKYVSPSWFNDEYQDKSQRIQVLIKQRDLISKTIKYIQPQPNAIDNSRLMLGQFKKLNAEIESWYLDECENPSFNNNSSKELISENITNLANEIIGDATSTTTQASEKLSNLFVSGLGWAIGANPH</sequence>
<accession>G8Y5D4</accession>
<evidence type="ECO:0000256" key="3">
    <source>
        <dbReference type="ARBA" id="ARBA00022824"/>
    </source>
</evidence>
<comment type="subcellular location">
    <subcellularLocation>
        <location evidence="1">Endoplasmic reticulum</location>
    </subcellularLocation>
</comment>
<evidence type="ECO:0000313" key="7">
    <source>
        <dbReference type="EMBL" id="CCE84845.1"/>
    </source>
</evidence>
<dbReference type="PANTHER" id="PTHR40787">
    <property type="entry name" value="SECRETED PROTEIN"/>
    <property type="match status" value="1"/>
</dbReference>
<dbReference type="InParanoid" id="G8Y5D4"/>
<keyword evidence="2" id="KW-0813">Transport</keyword>
<dbReference type="eggNOG" id="ENOG502RS0W">
    <property type="taxonomic scope" value="Eukaryota"/>
</dbReference>
<reference evidence="8" key="2">
    <citation type="journal article" date="2012" name="G3 (Bethesda)">
        <title>Pichia sorbitophila, an interspecies yeast hybrid reveals early steps of genome resolution following polyploidization.</title>
        <authorList>
            <person name="Leh Louis V."/>
            <person name="Despons L."/>
            <person name="Friedrich A."/>
            <person name="Martin T."/>
            <person name="Durrens P."/>
            <person name="Casaregola S."/>
            <person name="Neuveglise C."/>
            <person name="Fairhead C."/>
            <person name="Marck C."/>
            <person name="Cruz J.A."/>
            <person name="Straub M.L."/>
            <person name="Kugler V."/>
            <person name="Sacerdot C."/>
            <person name="Uzunov Z."/>
            <person name="Thierry A."/>
            <person name="Weiss S."/>
            <person name="Bleykasten C."/>
            <person name="De Montigny J."/>
            <person name="Jacques N."/>
            <person name="Jung P."/>
            <person name="Lemaire M."/>
            <person name="Mallet S."/>
            <person name="Morel G."/>
            <person name="Richard G.F."/>
            <person name="Sarkar A."/>
            <person name="Savel G."/>
            <person name="Schacherer J."/>
            <person name="Seret M.L."/>
            <person name="Talla E."/>
            <person name="Samson G."/>
            <person name="Jubin C."/>
            <person name="Poulain J."/>
            <person name="Vacherie B."/>
            <person name="Barbe V."/>
            <person name="Pelletier E."/>
            <person name="Sherman D.J."/>
            <person name="Westhof E."/>
            <person name="Weissenbach J."/>
            <person name="Baret P.V."/>
            <person name="Wincker P."/>
            <person name="Gaillardin C."/>
            <person name="Dujon B."/>
            <person name="Souciet J.L."/>
        </authorList>
    </citation>
    <scope>NUCLEOTIDE SEQUENCE [LARGE SCALE GENOMIC DNA]</scope>
    <source>
        <strain evidence="8">ATCC MYA-4447 / BCRC 22081 / CBS 7064 / NBRC 10061 / NRRL Y-12695</strain>
    </source>
</reference>
<dbReference type="STRING" id="559304.G8Y5D4"/>
<dbReference type="EMBL" id="FO082048">
    <property type="protein sequence ID" value="CCE84845.1"/>
    <property type="molecule type" value="Genomic_DNA"/>
</dbReference>
<proteinExistence type="predicted"/>
<keyword evidence="3" id="KW-0256">Endoplasmic reticulum</keyword>
<evidence type="ECO:0000313" key="6">
    <source>
        <dbReference type="EMBL" id="CCE83814.1"/>
    </source>
</evidence>